<accession>A0ABD3ECI1</accession>
<comment type="caution">
    <text evidence="2">The sequence shown here is derived from an EMBL/GenBank/DDBJ whole genome shotgun (WGS) entry which is preliminary data.</text>
</comment>
<reference evidence="3" key="1">
    <citation type="journal article" date="2024" name="IScience">
        <title>Strigolactones Initiate the Formation of Haustorium-like Structures in Castilleja.</title>
        <authorList>
            <person name="Buerger M."/>
            <person name="Peterson D."/>
            <person name="Chory J."/>
        </authorList>
    </citation>
    <scope>NUCLEOTIDE SEQUENCE [LARGE SCALE GENOMIC DNA]</scope>
</reference>
<dbReference type="Proteomes" id="UP001632038">
    <property type="component" value="Unassembled WGS sequence"/>
</dbReference>
<dbReference type="PANTHER" id="PTHR36800:SF1">
    <property type="entry name" value="POLYAMINE-MODULATED FACTOR 1-BINDING PROTEIN"/>
    <property type="match status" value="1"/>
</dbReference>
<protein>
    <submittedName>
        <fullName evidence="2">Uncharacterized protein</fullName>
    </submittedName>
</protein>
<keyword evidence="3" id="KW-1185">Reference proteome</keyword>
<proteinExistence type="predicted"/>
<name>A0ABD3ECI1_9LAMI</name>
<evidence type="ECO:0000256" key="1">
    <source>
        <dbReference type="SAM" id="MobiDB-lite"/>
    </source>
</evidence>
<dbReference type="EMBL" id="JAVIJP010000007">
    <property type="protein sequence ID" value="KAL3650846.1"/>
    <property type="molecule type" value="Genomic_DNA"/>
</dbReference>
<dbReference type="AlphaFoldDB" id="A0ABD3ECI1"/>
<feature type="region of interest" description="Disordered" evidence="1">
    <location>
        <begin position="26"/>
        <end position="46"/>
    </location>
</feature>
<evidence type="ECO:0000313" key="2">
    <source>
        <dbReference type="EMBL" id="KAL3650846.1"/>
    </source>
</evidence>
<gene>
    <name evidence="2" type="ORF">CASFOL_007249</name>
</gene>
<sequence length="125" mass="13968">MLKTSQLRITRAQFHLLAVLKIHLPPPKDQRMTSSPPPTGGELVSASESQLSSVVYYLSENAQVVMGNMLKMTNDIDQNSAGITEEIEKSKDAVLQRKLVLEEEKDHFQKAALAVLDMLHVRDIN</sequence>
<evidence type="ECO:0000313" key="3">
    <source>
        <dbReference type="Proteomes" id="UP001632038"/>
    </source>
</evidence>
<organism evidence="2 3">
    <name type="scientific">Castilleja foliolosa</name>
    <dbReference type="NCBI Taxonomy" id="1961234"/>
    <lineage>
        <taxon>Eukaryota</taxon>
        <taxon>Viridiplantae</taxon>
        <taxon>Streptophyta</taxon>
        <taxon>Embryophyta</taxon>
        <taxon>Tracheophyta</taxon>
        <taxon>Spermatophyta</taxon>
        <taxon>Magnoliopsida</taxon>
        <taxon>eudicotyledons</taxon>
        <taxon>Gunneridae</taxon>
        <taxon>Pentapetalae</taxon>
        <taxon>asterids</taxon>
        <taxon>lamiids</taxon>
        <taxon>Lamiales</taxon>
        <taxon>Orobanchaceae</taxon>
        <taxon>Pedicularideae</taxon>
        <taxon>Castillejinae</taxon>
        <taxon>Castilleja</taxon>
    </lineage>
</organism>
<dbReference type="PANTHER" id="PTHR36800">
    <property type="entry name" value="POLYAMINE-MODULATED FACTOR 1-BINDING PROTEIN"/>
    <property type="match status" value="1"/>
</dbReference>